<dbReference type="EMBL" id="CAMXCT030000664">
    <property type="protein sequence ID" value="CAL4769128.1"/>
    <property type="molecule type" value="Genomic_DNA"/>
</dbReference>
<evidence type="ECO:0000313" key="1">
    <source>
        <dbReference type="EMBL" id="CAI3981816.1"/>
    </source>
</evidence>
<gene>
    <name evidence="1" type="ORF">C1SCF055_LOCUS9569</name>
</gene>
<dbReference type="Proteomes" id="UP001152797">
    <property type="component" value="Unassembled WGS sequence"/>
</dbReference>
<sequence length="106" mass="11637">MPWPLHLCCAWSVSSLEEEIEDMEDMDKKSVAERTIVFHGSILEGKGPCVSSWPGKYESAWDVLVTGSRKGNVSAAVVFLPEGSEHFGCHDPILEEENLEGSCLQG</sequence>
<dbReference type="EMBL" id="CAMXCT010000664">
    <property type="protein sequence ID" value="CAI3981816.1"/>
    <property type="molecule type" value="Genomic_DNA"/>
</dbReference>
<evidence type="ECO:0000313" key="3">
    <source>
        <dbReference type="Proteomes" id="UP001152797"/>
    </source>
</evidence>
<reference evidence="1" key="1">
    <citation type="submission" date="2022-10" db="EMBL/GenBank/DDBJ databases">
        <authorList>
            <person name="Chen Y."/>
            <person name="Dougan E. K."/>
            <person name="Chan C."/>
            <person name="Rhodes N."/>
            <person name="Thang M."/>
        </authorList>
    </citation>
    <scope>NUCLEOTIDE SEQUENCE</scope>
</reference>
<accession>A0A9P1FMY3</accession>
<name>A0A9P1FMY3_9DINO</name>
<protein>
    <submittedName>
        <fullName evidence="1">Uncharacterized protein</fullName>
    </submittedName>
</protein>
<reference evidence="2" key="2">
    <citation type="submission" date="2024-04" db="EMBL/GenBank/DDBJ databases">
        <authorList>
            <person name="Chen Y."/>
            <person name="Shah S."/>
            <person name="Dougan E. K."/>
            <person name="Thang M."/>
            <person name="Chan C."/>
        </authorList>
    </citation>
    <scope>NUCLEOTIDE SEQUENCE [LARGE SCALE GENOMIC DNA]</scope>
</reference>
<keyword evidence="3" id="KW-1185">Reference proteome</keyword>
<dbReference type="EMBL" id="CAMXCT020000664">
    <property type="protein sequence ID" value="CAL1135191.1"/>
    <property type="molecule type" value="Genomic_DNA"/>
</dbReference>
<evidence type="ECO:0000313" key="2">
    <source>
        <dbReference type="EMBL" id="CAL1135191.1"/>
    </source>
</evidence>
<comment type="caution">
    <text evidence="1">The sequence shown here is derived from an EMBL/GenBank/DDBJ whole genome shotgun (WGS) entry which is preliminary data.</text>
</comment>
<proteinExistence type="predicted"/>
<organism evidence="1">
    <name type="scientific">Cladocopium goreaui</name>
    <dbReference type="NCBI Taxonomy" id="2562237"/>
    <lineage>
        <taxon>Eukaryota</taxon>
        <taxon>Sar</taxon>
        <taxon>Alveolata</taxon>
        <taxon>Dinophyceae</taxon>
        <taxon>Suessiales</taxon>
        <taxon>Symbiodiniaceae</taxon>
        <taxon>Cladocopium</taxon>
    </lineage>
</organism>
<dbReference type="OrthoDB" id="419131at2759"/>
<dbReference type="AlphaFoldDB" id="A0A9P1FMY3"/>